<protein>
    <submittedName>
        <fullName evidence="1">Uncharacterized protein</fullName>
    </submittedName>
</protein>
<reference evidence="1 2" key="1">
    <citation type="submission" date="2020-02" db="EMBL/GenBank/DDBJ databases">
        <authorList>
            <person name="Ferguson B K."/>
        </authorList>
    </citation>
    <scope>NUCLEOTIDE SEQUENCE [LARGE SCALE GENOMIC DNA]</scope>
</reference>
<feature type="non-terminal residue" evidence="1">
    <location>
        <position position="53"/>
    </location>
</feature>
<accession>A0A6H5G7V7</accession>
<dbReference type="EMBL" id="CADCXU010007303">
    <property type="protein sequence ID" value="CAA9998687.1"/>
    <property type="molecule type" value="Genomic_DNA"/>
</dbReference>
<organism evidence="1 2">
    <name type="scientific">Nesidiocoris tenuis</name>
    <dbReference type="NCBI Taxonomy" id="355587"/>
    <lineage>
        <taxon>Eukaryota</taxon>
        <taxon>Metazoa</taxon>
        <taxon>Ecdysozoa</taxon>
        <taxon>Arthropoda</taxon>
        <taxon>Hexapoda</taxon>
        <taxon>Insecta</taxon>
        <taxon>Pterygota</taxon>
        <taxon>Neoptera</taxon>
        <taxon>Paraneoptera</taxon>
        <taxon>Hemiptera</taxon>
        <taxon>Heteroptera</taxon>
        <taxon>Panheteroptera</taxon>
        <taxon>Cimicomorpha</taxon>
        <taxon>Miridae</taxon>
        <taxon>Dicyphina</taxon>
        <taxon>Nesidiocoris</taxon>
    </lineage>
</organism>
<dbReference type="AlphaFoldDB" id="A0A6H5G7V7"/>
<name>A0A6H5G7V7_9HEMI</name>
<evidence type="ECO:0000313" key="1">
    <source>
        <dbReference type="EMBL" id="CAA9998687.1"/>
    </source>
</evidence>
<keyword evidence="2" id="KW-1185">Reference proteome</keyword>
<gene>
    <name evidence="1" type="ORF">NTEN_LOCUS4970</name>
</gene>
<proteinExistence type="predicted"/>
<dbReference type="Proteomes" id="UP000479000">
    <property type="component" value="Unassembled WGS sequence"/>
</dbReference>
<evidence type="ECO:0000313" key="2">
    <source>
        <dbReference type="Proteomes" id="UP000479000"/>
    </source>
</evidence>
<sequence>MEPLILTLGRMSLSLICERFALSQKLKSEKSLIRDLGYAKLIFDKGRFFNSFK</sequence>